<evidence type="ECO:0000313" key="11">
    <source>
        <dbReference type="EMBL" id="MXU64450.1"/>
    </source>
</evidence>
<dbReference type="AlphaFoldDB" id="A0A6B0TJ61"/>
<proteinExistence type="inferred from homology"/>
<gene>
    <name evidence="11" type="ORF">GSH16_03245</name>
</gene>
<evidence type="ECO:0000256" key="7">
    <source>
        <dbReference type="ARBA" id="ARBA00023136"/>
    </source>
</evidence>
<dbReference type="InterPro" id="IPR036837">
    <property type="entry name" value="Cation_efflux_CTD_sf"/>
</dbReference>
<dbReference type="Gene3D" id="1.20.1510.10">
    <property type="entry name" value="Cation efflux protein transmembrane domain"/>
    <property type="match status" value="1"/>
</dbReference>
<evidence type="ECO:0000256" key="1">
    <source>
        <dbReference type="ARBA" id="ARBA00004141"/>
    </source>
</evidence>
<sequence>MDRQAADRLNARVGLLAVCVAALLVLLKLWAWWVTGALSVAASLVDNLLDLIVSGAGLAAILYAARPADDEHRFGHSSAEDLAALAQAAFVTLSAIAISLTAFRRLLGAPAPLTAETEGILAMLAAVLLTLGLVLVQRATARRTGSKVIAADSLHYLSDLLPGIGAIAALALSRRFGWAQIDAVVALLTAGILLRGAWTIGRDAVDALMDRGAGRDVQDTVARLVAARPDVLGFHDLKTRRAGTRIFIQMHIELDGSRSLHDAHATGAALRQDILDALPDAEVIIHKDPA</sequence>
<evidence type="ECO:0000256" key="5">
    <source>
        <dbReference type="ARBA" id="ARBA00022692"/>
    </source>
</evidence>
<dbReference type="GO" id="GO:0015086">
    <property type="term" value="F:cadmium ion transmembrane transporter activity"/>
    <property type="evidence" value="ECO:0007669"/>
    <property type="project" value="TreeGrafter"/>
</dbReference>
<evidence type="ECO:0000256" key="2">
    <source>
        <dbReference type="ARBA" id="ARBA00008114"/>
    </source>
</evidence>
<dbReference type="InterPro" id="IPR058533">
    <property type="entry name" value="Cation_efflux_TM"/>
</dbReference>
<keyword evidence="3" id="KW-0813">Transport</keyword>
<dbReference type="GO" id="GO:0006882">
    <property type="term" value="P:intracellular zinc ion homeostasis"/>
    <property type="evidence" value="ECO:0007669"/>
    <property type="project" value="TreeGrafter"/>
</dbReference>
<dbReference type="EMBL" id="WUWG01000001">
    <property type="protein sequence ID" value="MXU64450.1"/>
    <property type="molecule type" value="Genomic_DNA"/>
</dbReference>
<accession>A0A6B0TJ61</accession>
<protein>
    <submittedName>
        <fullName evidence="11">Cation diffusion facilitator family transporter</fullName>
    </submittedName>
</protein>
<feature type="transmembrane region" description="Helical" evidence="8">
    <location>
        <begin position="48"/>
        <end position="65"/>
    </location>
</feature>
<evidence type="ECO:0000259" key="10">
    <source>
        <dbReference type="Pfam" id="PF16916"/>
    </source>
</evidence>
<organism evidence="11 12">
    <name type="scientific">Oceanomicrobium pacificus</name>
    <dbReference type="NCBI Taxonomy" id="2692916"/>
    <lineage>
        <taxon>Bacteria</taxon>
        <taxon>Pseudomonadati</taxon>
        <taxon>Pseudomonadota</taxon>
        <taxon>Alphaproteobacteria</taxon>
        <taxon>Rhodobacterales</taxon>
        <taxon>Paracoccaceae</taxon>
        <taxon>Oceanomicrobium</taxon>
    </lineage>
</organism>
<evidence type="ECO:0000256" key="6">
    <source>
        <dbReference type="ARBA" id="ARBA00022989"/>
    </source>
</evidence>
<dbReference type="Proteomes" id="UP000436016">
    <property type="component" value="Unassembled WGS sequence"/>
</dbReference>
<reference evidence="11 12" key="1">
    <citation type="submission" date="2019-12" db="EMBL/GenBank/DDBJ databases">
        <title>Strain KN286 was isolated from seawater, which was collected from Caroline Seamount in the tropical western Pacific.</title>
        <authorList>
            <person name="Wang Q."/>
        </authorList>
    </citation>
    <scope>NUCLEOTIDE SEQUENCE [LARGE SCALE GENOMIC DNA]</scope>
    <source>
        <strain evidence="11 12">KN286</strain>
    </source>
</reference>
<dbReference type="RefSeq" id="WP_160851838.1">
    <property type="nucleotide sequence ID" value="NZ_WUWG01000001.1"/>
</dbReference>
<feature type="transmembrane region" description="Helical" evidence="8">
    <location>
        <begin position="12"/>
        <end position="33"/>
    </location>
</feature>
<dbReference type="Pfam" id="PF01545">
    <property type="entry name" value="Cation_efflux"/>
    <property type="match status" value="1"/>
</dbReference>
<dbReference type="Gene3D" id="3.30.70.1350">
    <property type="entry name" value="Cation efflux protein, cytoplasmic domain"/>
    <property type="match status" value="1"/>
</dbReference>
<comment type="caution">
    <text evidence="11">The sequence shown here is derived from an EMBL/GenBank/DDBJ whole genome shotgun (WGS) entry which is preliminary data.</text>
</comment>
<dbReference type="InterPro" id="IPR050291">
    <property type="entry name" value="CDF_Transporter"/>
</dbReference>
<dbReference type="PANTHER" id="PTHR43840">
    <property type="entry name" value="MITOCHONDRIAL METAL TRANSPORTER 1-RELATED"/>
    <property type="match status" value="1"/>
</dbReference>
<name>A0A6B0TJ61_9RHOB</name>
<dbReference type="InterPro" id="IPR027470">
    <property type="entry name" value="Cation_efflux_CTD"/>
</dbReference>
<keyword evidence="6 8" id="KW-1133">Transmembrane helix</keyword>
<feature type="domain" description="Cation efflux protein transmembrane" evidence="9">
    <location>
        <begin position="15"/>
        <end position="209"/>
    </location>
</feature>
<dbReference type="GO" id="GO:0015341">
    <property type="term" value="F:zinc efflux antiporter activity"/>
    <property type="evidence" value="ECO:0007669"/>
    <property type="project" value="TreeGrafter"/>
</dbReference>
<feature type="transmembrane region" description="Helical" evidence="8">
    <location>
        <begin position="85"/>
        <end position="107"/>
    </location>
</feature>
<dbReference type="Pfam" id="PF16916">
    <property type="entry name" value="ZT_dimer"/>
    <property type="match status" value="1"/>
</dbReference>
<keyword evidence="12" id="KW-1185">Reference proteome</keyword>
<dbReference type="SUPFAM" id="SSF160240">
    <property type="entry name" value="Cation efflux protein cytoplasmic domain-like"/>
    <property type="match status" value="1"/>
</dbReference>
<dbReference type="InterPro" id="IPR002524">
    <property type="entry name" value="Cation_efflux"/>
</dbReference>
<keyword evidence="7 8" id="KW-0472">Membrane</keyword>
<keyword evidence="5 8" id="KW-0812">Transmembrane</keyword>
<evidence type="ECO:0000256" key="3">
    <source>
        <dbReference type="ARBA" id="ARBA00022448"/>
    </source>
</evidence>
<feature type="transmembrane region" description="Helical" evidence="8">
    <location>
        <begin position="178"/>
        <end position="198"/>
    </location>
</feature>
<evidence type="ECO:0000256" key="8">
    <source>
        <dbReference type="SAM" id="Phobius"/>
    </source>
</evidence>
<dbReference type="SUPFAM" id="SSF161111">
    <property type="entry name" value="Cation efflux protein transmembrane domain-like"/>
    <property type="match status" value="1"/>
</dbReference>
<evidence type="ECO:0000313" key="12">
    <source>
        <dbReference type="Proteomes" id="UP000436016"/>
    </source>
</evidence>
<feature type="transmembrane region" description="Helical" evidence="8">
    <location>
        <begin position="119"/>
        <end position="136"/>
    </location>
</feature>
<dbReference type="GO" id="GO:0015093">
    <property type="term" value="F:ferrous iron transmembrane transporter activity"/>
    <property type="evidence" value="ECO:0007669"/>
    <property type="project" value="TreeGrafter"/>
</dbReference>
<dbReference type="NCBIfam" id="TIGR01297">
    <property type="entry name" value="CDF"/>
    <property type="match status" value="1"/>
</dbReference>
<dbReference type="InterPro" id="IPR027469">
    <property type="entry name" value="Cation_efflux_TMD_sf"/>
</dbReference>
<comment type="subcellular location">
    <subcellularLocation>
        <location evidence="1">Membrane</location>
        <topology evidence="1">Multi-pass membrane protein</topology>
    </subcellularLocation>
</comment>
<feature type="domain" description="Cation efflux protein cytoplasmic" evidence="10">
    <location>
        <begin position="217"/>
        <end position="289"/>
    </location>
</feature>
<comment type="similarity">
    <text evidence="2">Belongs to the cation diffusion facilitator (CDF) transporter (TC 2.A.4) family.</text>
</comment>
<evidence type="ECO:0000259" key="9">
    <source>
        <dbReference type="Pfam" id="PF01545"/>
    </source>
</evidence>
<keyword evidence="4" id="KW-1003">Cell membrane</keyword>
<dbReference type="GO" id="GO:0005886">
    <property type="term" value="C:plasma membrane"/>
    <property type="evidence" value="ECO:0007669"/>
    <property type="project" value="TreeGrafter"/>
</dbReference>
<feature type="transmembrane region" description="Helical" evidence="8">
    <location>
        <begin position="148"/>
        <end position="172"/>
    </location>
</feature>
<dbReference type="PANTHER" id="PTHR43840:SF41">
    <property type="entry name" value="CATION-EFFLUX PUMP FIEF"/>
    <property type="match status" value="1"/>
</dbReference>
<evidence type="ECO:0000256" key="4">
    <source>
        <dbReference type="ARBA" id="ARBA00022475"/>
    </source>
</evidence>